<dbReference type="InterPro" id="IPR038090">
    <property type="entry name" value="Cdt1_C_WH_dom_sf"/>
</dbReference>
<evidence type="ECO:0000259" key="2">
    <source>
        <dbReference type="SMART" id="SM01075"/>
    </source>
</evidence>
<dbReference type="OrthoDB" id="540186at2759"/>
<dbReference type="InParanoid" id="D8U5W1"/>
<feature type="region of interest" description="Disordered" evidence="1">
    <location>
        <begin position="738"/>
        <end position="758"/>
    </location>
</feature>
<dbReference type="GO" id="GO:0030174">
    <property type="term" value="P:regulation of DNA-templated DNA replication initiation"/>
    <property type="evidence" value="ECO:0007669"/>
    <property type="project" value="InterPro"/>
</dbReference>
<dbReference type="GO" id="GO:0070182">
    <property type="term" value="F:DNA polymerase binding"/>
    <property type="evidence" value="ECO:0007669"/>
    <property type="project" value="TreeGrafter"/>
</dbReference>
<dbReference type="InterPro" id="IPR045173">
    <property type="entry name" value="Cdt1"/>
</dbReference>
<dbReference type="InterPro" id="IPR036390">
    <property type="entry name" value="WH_DNA-bd_sf"/>
</dbReference>
<accession>D8U5W1</accession>
<dbReference type="GO" id="GO:0000278">
    <property type="term" value="P:mitotic cell cycle"/>
    <property type="evidence" value="ECO:0007669"/>
    <property type="project" value="TreeGrafter"/>
</dbReference>
<feature type="domain" description="CDT1 Geminin-binding" evidence="2">
    <location>
        <begin position="1"/>
        <end position="126"/>
    </location>
</feature>
<feature type="compositionally biased region" description="Polar residues" evidence="1">
    <location>
        <begin position="244"/>
        <end position="256"/>
    </location>
</feature>
<dbReference type="SUPFAM" id="SSF46785">
    <property type="entry name" value="Winged helix' DNA-binding domain"/>
    <property type="match status" value="1"/>
</dbReference>
<feature type="region of interest" description="Disordered" evidence="1">
    <location>
        <begin position="533"/>
        <end position="600"/>
    </location>
</feature>
<dbReference type="SMART" id="SM01075">
    <property type="entry name" value="CDT1"/>
    <property type="match status" value="1"/>
</dbReference>
<protein>
    <recommendedName>
        <fullName evidence="2">CDT1 Geminin-binding domain-containing protein</fullName>
    </recommendedName>
</protein>
<sequence length="758" mass="77844">MFDALRTGRMMLKRRSEKVTYSNVRHVVENMTKREFRVEHLAQIKYLRPQAFDWQYIRTPSASNPLQMEIQLLLTFDRPTSSGAEGLGGGSVGRYSGAAELSEFRAQLEEHAKANPVDPETGKLREPVPQAPLPPRPTASGPALSRAGSLPLCGLSSPGASAGGSAAGCNAGLLQTASCSFGMFTDNAQVAGLAAGLGSPGSSMSSGMSAASPSMTRSRSRLGLLGGSMPVASLTPILEGNTPAVQQRAVTPQQQRPHPRASGSPKQMEAEVALEEAAEGPALELTQHQGSMTAMQPTAFGVAATVVRTPQSKGPRPAGLPTTPTSQQQPQSAGLARLHSLLSPAAMQKILEAEAAQVAQTPEAKRRAEMRRAVQLLPHGHELVRIIFGLQGPTVKPLTQVAQLMCERSTQRQGLAARDASNTLVAMARAVPEFLRIEDPRVLADGSARPRSVVISRAANINAVAAKLKALAADPDAAVQSIFERGGCGAADAGTRAASLGRAATGPIPESLAAGLKPRSLAQALEEDGAATVSGVGGPAATSNSGRAGGATACGLEMPPPTPSSRRRPPGLPLAPPSPMPQRCAQTPTRSGMVRGDRPSGPIGSILAAHGQAATAALAAPAPIGGGCSGSAASASDDGFLQKLCRTGAAVGTAKPAVAIKDCSNSVGGASPCESRGAGGDLGESEGQDGSGRTPSRVTGGARTPGRTAVQEEMLNSIRRSSAKRSCCKLLEDELGVGPGYVEDGEPVPRRLEESLLD</sequence>
<evidence type="ECO:0000313" key="4">
    <source>
        <dbReference type="Proteomes" id="UP000001058"/>
    </source>
</evidence>
<name>D8U5W1_VOLCA</name>
<organism evidence="4">
    <name type="scientific">Volvox carteri f. nagariensis</name>
    <dbReference type="NCBI Taxonomy" id="3068"/>
    <lineage>
        <taxon>Eukaryota</taxon>
        <taxon>Viridiplantae</taxon>
        <taxon>Chlorophyta</taxon>
        <taxon>core chlorophytes</taxon>
        <taxon>Chlorophyceae</taxon>
        <taxon>CS clade</taxon>
        <taxon>Chlamydomonadales</taxon>
        <taxon>Volvocaceae</taxon>
        <taxon>Volvox</taxon>
    </lineage>
</organism>
<feature type="region of interest" description="Disordered" evidence="1">
    <location>
        <begin position="244"/>
        <end position="274"/>
    </location>
</feature>
<feature type="region of interest" description="Disordered" evidence="1">
    <location>
        <begin position="309"/>
        <end position="334"/>
    </location>
</feature>
<dbReference type="GO" id="GO:0071163">
    <property type="term" value="P:DNA replication preinitiation complex assembly"/>
    <property type="evidence" value="ECO:0007669"/>
    <property type="project" value="InterPro"/>
</dbReference>
<feature type="compositionally biased region" description="Pro residues" evidence="1">
    <location>
        <begin position="570"/>
        <end position="580"/>
    </location>
</feature>
<dbReference type="RefSeq" id="XP_002954038.1">
    <property type="nucleotide sequence ID" value="XM_002953992.1"/>
</dbReference>
<feature type="compositionally biased region" description="Low complexity" evidence="1">
    <location>
        <begin position="198"/>
        <end position="214"/>
    </location>
</feature>
<feature type="compositionally biased region" description="Low complexity" evidence="1">
    <location>
        <begin position="321"/>
        <end position="332"/>
    </location>
</feature>
<proteinExistence type="predicted"/>
<keyword evidence="4" id="KW-1185">Reference proteome</keyword>
<dbReference type="GO" id="GO:0003677">
    <property type="term" value="F:DNA binding"/>
    <property type="evidence" value="ECO:0007669"/>
    <property type="project" value="InterPro"/>
</dbReference>
<dbReference type="PANTHER" id="PTHR28637">
    <property type="entry name" value="DNA REPLICATION FACTOR CDT1"/>
    <property type="match status" value="1"/>
</dbReference>
<evidence type="ECO:0000313" key="3">
    <source>
        <dbReference type="EMBL" id="EFJ44755.1"/>
    </source>
</evidence>
<gene>
    <name evidence="3" type="ORF">VOLCADRAFT_94831</name>
</gene>
<dbReference type="GeneID" id="9625971"/>
<dbReference type="Proteomes" id="UP000001058">
    <property type="component" value="Unassembled WGS sequence"/>
</dbReference>
<dbReference type="GO" id="GO:0005634">
    <property type="term" value="C:nucleus"/>
    <property type="evidence" value="ECO:0007669"/>
    <property type="project" value="TreeGrafter"/>
</dbReference>
<dbReference type="PANTHER" id="PTHR28637:SF1">
    <property type="entry name" value="DNA REPLICATION FACTOR CDT1"/>
    <property type="match status" value="1"/>
</dbReference>
<dbReference type="Pfam" id="PF08839">
    <property type="entry name" value="CDT1"/>
    <property type="match status" value="1"/>
</dbReference>
<feature type="compositionally biased region" description="Basic and acidic residues" evidence="1">
    <location>
        <begin position="747"/>
        <end position="758"/>
    </location>
</feature>
<dbReference type="GO" id="GO:0000076">
    <property type="term" value="P:DNA replication checkpoint signaling"/>
    <property type="evidence" value="ECO:0007669"/>
    <property type="project" value="TreeGrafter"/>
</dbReference>
<feature type="region of interest" description="Disordered" evidence="1">
    <location>
        <begin position="113"/>
        <end position="145"/>
    </location>
</feature>
<reference evidence="3 4" key="1">
    <citation type="journal article" date="2010" name="Science">
        <title>Genomic analysis of organismal complexity in the multicellular green alga Volvox carteri.</title>
        <authorList>
            <person name="Prochnik S.E."/>
            <person name="Umen J."/>
            <person name="Nedelcu A.M."/>
            <person name="Hallmann A."/>
            <person name="Miller S.M."/>
            <person name="Nishii I."/>
            <person name="Ferris P."/>
            <person name="Kuo A."/>
            <person name="Mitros T."/>
            <person name="Fritz-Laylin L.K."/>
            <person name="Hellsten U."/>
            <person name="Chapman J."/>
            <person name="Simakov O."/>
            <person name="Rensing S.A."/>
            <person name="Terry A."/>
            <person name="Pangilinan J."/>
            <person name="Kapitonov V."/>
            <person name="Jurka J."/>
            <person name="Salamov A."/>
            <person name="Shapiro H."/>
            <person name="Schmutz J."/>
            <person name="Grimwood J."/>
            <person name="Lindquist E."/>
            <person name="Lucas S."/>
            <person name="Grigoriev I.V."/>
            <person name="Schmitt R."/>
            <person name="Kirk D."/>
            <person name="Rokhsar D.S."/>
        </authorList>
    </citation>
    <scope>NUCLEOTIDE SEQUENCE [LARGE SCALE GENOMIC DNA]</scope>
    <source>
        <strain evidence="4">f. Nagariensis / Eve</strain>
    </source>
</reference>
<dbReference type="eggNOG" id="ENOG502T0AT">
    <property type="taxonomic scope" value="Eukaryota"/>
</dbReference>
<dbReference type="Gene3D" id="1.10.10.1420">
    <property type="entry name" value="DNA replication factor Cdt1, C-terminal WH domain"/>
    <property type="match status" value="1"/>
</dbReference>
<dbReference type="InterPro" id="IPR014939">
    <property type="entry name" value="CDT1_Gemini-bd-like"/>
</dbReference>
<dbReference type="STRING" id="3068.D8U5W1"/>
<dbReference type="EMBL" id="GL378361">
    <property type="protein sequence ID" value="EFJ44755.1"/>
    <property type="molecule type" value="Genomic_DNA"/>
</dbReference>
<feature type="region of interest" description="Disordered" evidence="1">
    <location>
        <begin position="198"/>
        <end position="227"/>
    </location>
</feature>
<dbReference type="AlphaFoldDB" id="D8U5W1"/>
<dbReference type="KEGG" id="vcn:VOLCADRAFT_94831"/>
<feature type="region of interest" description="Disordered" evidence="1">
    <location>
        <begin position="666"/>
        <end position="710"/>
    </location>
</feature>
<evidence type="ECO:0000256" key="1">
    <source>
        <dbReference type="SAM" id="MobiDB-lite"/>
    </source>
</evidence>